<gene>
    <name evidence="10" type="ORF">NNL38_24550</name>
</gene>
<evidence type="ECO:0000313" key="11">
    <source>
        <dbReference type="Proteomes" id="UP001057998"/>
    </source>
</evidence>
<dbReference type="EMBL" id="CP101510">
    <property type="protein sequence ID" value="UTV30980.1"/>
    <property type="molecule type" value="Genomic_DNA"/>
</dbReference>
<comment type="subcellular location">
    <subcellularLocation>
        <location evidence="1">Membrane</location>
        <topology evidence="1">Single-pass membrane protein</topology>
    </subcellularLocation>
</comment>
<keyword evidence="5" id="KW-0802">TPR repeat</keyword>
<evidence type="ECO:0000256" key="7">
    <source>
        <dbReference type="ARBA" id="ARBA00022989"/>
    </source>
</evidence>
<dbReference type="PANTHER" id="PTHR13504">
    <property type="entry name" value="FIDO DOMAIN-CONTAINING PROTEIN DDB_G0283145"/>
    <property type="match status" value="1"/>
</dbReference>
<evidence type="ECO:0000256" key="1">
    <source>
        <dbReference type="ARBA" id="ARBA00004167"/>
    </source>
</evidence>
<proteinExistence type="predicted"/>
<reference evidence="10" key="1">
    <citation type="submission" date="2022-07" db="EMBL/GenBank/DDBJ databases">
        <title>Genome sequencing of Photobacterium atrarenae GJH2-4.</title>
        <authorList>
            <person name="Park S.-J."/>
        </authorList>
    </citation>
    <scope>NUCLEOTIDE SEQUENCE</scope>
    <source>
        <strain evidence="10">GJH2-4</strain>
    </source>
</reference>
<dbReference type="Pfam" id="PF02661">
    <property type="entry name" value="Fic"/>
    <property type="match status" value="1"/>
</dbReference>
<feature type="domain" description="Fido" evidence="9">
    <location>
        <begin position="238"/>
        <end position="382"/>
    </location>
</feature>
<keyword evidence="2" id="KW-0812">Transmembrane</keyword>
<evidence type="ECO:0000256" key="5">
    <source>
        <dbReference type="ARBA" id="ARBA00022803"/>
    </source>
</evidence>
<evidence type="ECO:0000256" key="4">
    <source>
        <dbReference type="ARBA" id="ARBA00022741"/>
    </source>
</evidence>
<keyword evidence="4" id="KW-0547">Nucleotide-binding</keyword>
<name>A0ABY5GNQ5_9GAMM</name>
<keyword evidence="8" id="KW-0472">Membrane</keyword>
<dbReference type="Gene3D" id="1.10.3290.10">
    <property type="entry name" value="Fido-like domain"/>
    <property type="match status" value="1"/>
</dbReference>
<organism evidence="10 11">
    <name type="scientific">Photobacterium atrarenae</name>
    <dbReference type="NCBI Taxonomy" id="865757"/>
    <lineage>
        <taxon>Bacteria</taxon>
        <taxon>Pseudomonadati</taxon>
        <taxon>Pseudomonadota</taxon>
        <taxon>Gammaproteobacteria</taxon>
        <taxon>Vibrionales</taxon>
        <taxon>Vibrionaceae</taxon>
        <taxon>Photobacterium</taxon>
    </lineage>
</organism>
<sequence>MKENPIGYEWLRRHYGLAVIERHLKSYTGGLVGTRGADTRITHNTVLQNFNIERPANENPALHAVVALKREGVEVAYFRALSTNPDFRAHVEQAVRDKPTSKWLRIVWFLCEWLSGEQLDLEDCRPVPYVKILNEDEYYTCPPVNSTRHRLKNNIIGTAAYTAIVRKTPALSAATPEQLGEKTNAVINTWDAETIARASRYLVSRETRASGEIEKESFSKSKFIRFNEALLRAGKSPLTKDNLITIQAIIKERRPETDYRLEQNWIGGSQFSVELPTARPEYVEGLMAGWFELYECLAQSEIPATVQAGILSATFVYIHPFMDGNGRLSRYIIQEALARNQILPPGLVLPVSNGILAEINSYYDTLNLISAKIEGITQYILDNHQLFIETENQDFFRDLDVTEYTTWLTNVINRVTTEILPKEIDTLQLADKLYQQLDQALDLSANELRAVVTFVLQNDGQLSRRKGKRMELSAEEVGLINEIAEEVLGD</sequence>
<keyword evidence="6" id="KW-0067">ATP-binding</keyword>
<keyword evidence="11" id="KW-1185">Reference proteome</keyword>
<dbReference type="InterPro" id="IPR040198">
    <property type="entry name" value="Fido_containing"/>
</dbReference>
<evidence type="ECO:0000313" key="10">
    <source>
        <dbReference type="EMBL" id="UTV30980.1"/>
    </source>
</evidence>
<dbReference type="PROSITE" id="PS51459">
    <property type="entry name" value="FIDO"/>
    <property type="match status" value="1"/>
</dbReference>
<dbReference type="PANTHER" id="PTHR13504:SF34">
    <property type="entry name" value="PROTEIN ADENYLYLTRANSFERASE FICD"/>
    <property type="match status" value="1"/>
</dbReference>
<evidence type="ECO:0000256" key="6">
    <source>
        <dbReference type="ARBA" id="ARBA00022840"/>
    </source>
</evidence>
<dbReference type="Proteomes" id="UP001057998">
    <property type="component" value="Chromosome 3"/>
</dbReference>
<protein>
    <submittedName>
        <fullName evidence="10">Fic family protein</fullName>
    </submittedName>
</protein>
<keyword evidence="7" id="KW-1133">Transmembrane helix</keyword>
<accession>A0ABY5GNQ5</accession>
<dbReference type="RefSeq" id="WP_255392345.1">
    <property type="nucleotide sequence ID" value="NZ_CP101510.1"/>
</dbReference>
<dbReference type="SUPFAM" id="SSF140931">
    <property type="entry name" value="Fic-like"/>
    <property type="match status" value="1"/>
</dbReference>
<dbReference type="InterPro" id="IPR003812">
    <property type="entry name" value="Fido"/>
</dbReference>
<evidence type="ECO:0000259" key="9">
    <source>
        <dbReference type="PROSITE" id="PS51459"/>
    </source>
</evidence>
<keyword evidence="3" id="KW-0677">Repeat</keyword>
<evidence type="ECO:0000256" key="3">
    <source>
        <dbReference type="ARBA" id="ARBA00022737"/>
    </source>
</evidence>
<dbReference type="InterPro" id="IPR036597">
    <property type="entry name" value="Fido-like_dom_sf"/>
</dbReference>
<evidence type="ECO:0000256" key="2">
    <source>
        <dbReference type="ARBA" id="ARBA00022692"/>
    </source>
</evidence>
<evidence type="ECO:0000256" key="8">
    <source>
        <dbReference type="ARBA" id="ARBA00023136"/>
    </source>
</evidence>